<name>A0A951UCX9_9CYAN</name>
<proteinExistence type="predicted"/>
<evidence type="ECO:0000256" key="2">
    <source>
        <dbReference type="SAM" id="SignalP"/>
    </source>
</evidence>
<reference evidence="3" key="1">
    <citation type="submission" date="2021-05" db="EMBL/GenBank/DDBJ databases">
        <authorList>
            <person name="Pietrasiak N."/>
            <person name="Ward R."/>
            <person name="Stajich J.E."/>
            <person name="Kurbessoian T."/>
        </authorList>
    </citation>
    <scope>NUCLEOTIDE SEQUENCE</scope>
    <source>
        <strain evidence="3">CPER-KK1</strain>
    </source>
</reference>
<protein>
    <submittedName>
        <fullName evidence="3">Thioredoxin family protein</fullName>
    </submittedName>
</protein>
<evidence type="ECO:0000313" key="4">
    <source>
        <dbReference type="Proteomes" id="UP000753908"/>
    </source>
</evidence>
<organism evidence="3 4">
    <name type="scientific">Symplocastrum torsivum CPER-KK1</name>
    <dbReference type="NCBI Taxonomy" id="450513"/>
    <lineage>
        <taxon>Bacteria</taxon>
        <taxon>Bacillati</taxon>
        <taxon>Cyanobacteriota</taxon>
        <taxon>Cyanophyceae</taxon>
        <taxon>Oscillatoriophycideae</taxon>
        <taxon>Oscillatoriales</taxon>
        <taxon>Microcoleaceae</taxon>
        <taxon>Symplocastrum</taxon>
    </lineage>
</organism>
<feature type="signal peptide" evidence="2">
    <location>
        <begin position="1"/>
        <end position="20"/>
    </location>
</feature>
<dbReference type="Proteomes" id="UP000753908">
    <property type="component" value="Unassembled WGS sequence"/>
</dbReference>
<keyword evidence="1 2" id="KW-0732">Signal</keyword>
<reference evidence="3" key="2">
    <citation type="journal article" date="2022" name="Microbiol. Resour. Announc.">
        <title>Metagenome Sequencing to Explore Phylogenomics of Terrestrial Cyanobacteria.</title>
        <authorList>
            <person name="Ward R.D."/>
            <person name="Stajich J.E."/>
            <person name="Johansen J.R."/>
            <person name="Huntemann M."/>
            <person name="Clum A."/>
            <person name="Foster B."/>
            <person name="Foster B."/>
            <person name="Roux S."/>
            <person name="Palaniappan K."/>
            <person name="Varghese N."/>
            <person name="Mukherjee S."/>
            <person name="Reddy T.B.K."/>
            <person name="Daum C."/>
            <person name="Copeland A."/>
            <person name="Chen I.A."/>
            <person name="Ivanova N.N."/>
            <person name="Kyrpides N.C."/>
            <person name="Shapiro N."/>
            <person name="Eloe-Fadrosh E.A."/>
            <person name="Pietrasiak N."/>
        </authorList>
    </citation>
    <scope>NUCLEOTIDE SEQUENCE</scope>
    <source>
        <strain evidence="3">CPER-KK1</strain>
    </source>
</reference>
<dbReference type="PANTHER" id="PTHR15337:SF11">
    <property type="entry name" value="THIOREDOXIN DOMAIN-CONTAINING PROTEIN"/>
    <property type="match status" value="1"/>
</dbReference>
<dbReference type="SUPFAM" id="SSF52833">
    <property type="entry name" value="Thioredoxin-like"/>
    <property type="match status" value="1"/>
</dbReference>
<feature type="chain" id="PRO_5036693620" evidence="2">
    <location>
        <begin position="21"/>
        <end position="160"/>
    </location>
</feature>
<dbReference type="InterPro" id="IPR051099">
    <property type="entry name" value="AGR/TXD"/>
</dbReference>
<dbReference type="Gene3D" id="3.40.30.10">
    <property type="entry name" value="Glutaredoxin"/>
    <property type="match status" value="1"/>
</dbReference>
<dbReference type="AlphaFoldDB" id="A0A951UCX9"/>
<dbReference type="PANTHER" id="PTHR15337">
    <property type="entry name" value="ANTERIOR GRADIENT PROTEIN-RELATED"/>
    <property type="match status" value="1"/>
</dbReference>
<dbReference type="EMBL" id="JAHHIF010000069">
    <property type="protein sequence ID" value="MBW4548715.1"/>
    <property type="molecule type" value="Genomic_DNA"/>
</dbReference>
<dbReference type="PROSITE" id="PS51257">
    <property type="entry name" value="PROKAR_LIPOPROTEIN"/>
    <property type="match status" value="1"/>
</dbReference>
<evidence type="ECO:0000313" key="3">
    <source>
        <dbReference type="EMBL" id="MBW4548715.1"/>
    </source>
</evidence>
<gene>
    <name evidence="3" type="ORF">KME25_30565</name>
</gene>
<sequence>MLKQITLLFGLLILAGSVVACEAKVPNSPSSSVFIYDEAIDPHEQVDTALKKANAEGKPILMQIGGNWCKDAKRLDAFYSEQPAVKQVIEEKFVFIRVNNDRENPNWEFFNKLPSFSWIPTLIILDAQGNIVAVREGKQLETNNEYDAQLILSFLNEGTK</sequence>
<dbReference type="InterPro" id="IPR036249">
    <property type="entry name" value="Thioredoxin-like_sf"/>
</dbReference>
<accession>A0A951UCX9</accession>
<evidence type="ECO:0000256" key="1">
    <source>
        <dbReference type="ARBA" id="ARBA00022729"/>
    </source>
</evidence>
<comment type="caution">
    <text evidence="3">The sequence shown here is derived from an EMBL/GenBank/DDBJ whole genome shotgun (WGS) entry which is preliminary data.</text>
</comment>
<dbReference type="Pfam" id="PF13899">
    <property type="entry name" value="Thioredoxin_7"/>
    <property type="match status" value="1"/>
</dbReference>